<feature type="site" description="Histone H3K4me3 binding" evidence="7">
    <location>
        <position position="225"/>
    </location>
</feature>
<feature type="binding site" evidence="8">
    <location>
        <position position="228"/>
    </location>
    <ligand>
        <name>Zn(2+)</name>
        <dbReference type="ChEBI" id="CHEBI:29105"/>
        <label>1</label>
    </ligand>
</feature>
<feature type="binding site" evidence="8">
    <location>
        <position position="271"/>
    </location>
    <ligand>
        <name>Zn(2+)</name>
        <dbReference type="ChEBI" id="CHEBI:29105"/>
        <label>2</label>
    </ligand>
</feature>
<feature type="binding site" evidence="8">
    <location>
        <position position="239"/>
    </location>
    <ligand>
        <name>Zn(2+)</name>
        <dbReference type="ChEBI" id="CHEBI:29105"/>
        <label>2</label>
    </ligand>
</feature>
<evidence type="ECO:0000256" key="8">
    <source>
        <dbReference type="PIRSR" id="PIRSR628651-51"/>
    </source>
</evidence>
<keyword evidence="13" id="KW-1185">Reference proteome</keyword>
<dbReference type="InterPro" id="IPR013083">
    <property type="entry name" value="Znf_RING/FYVE/PHD"/>
</dbReference>
<feature type="domain" description="PHD-type" evidence="11">
    <location>
        <begin position="223"/>
        <end position="274"/>
    </location>
</feature>
<evidence type="ECO:0000256" key="7">
    <source>
        <dbReference type="PIRSR" id="PIRSR628651-50"/>
    </source>
</evidence>
<feature type="site" description="Histone H3K4me3 binding" evidence="7">
    <location>
        <position position="248"/>
    </location>
</feature>
<evidence type="ECO:0000256" key="10">
    <source>
        <dbReference type="SAM" id="MobiDB-lite"/>
    </source>
</evidence>
<feature type="region of interest" description="Disordered" evidence="10">
    <location>
        <begin position="1"/>
        <end position="22"/>
    </location>
</feature>
<dbReference type="Proteomes" id="UP000613580">
    <property type="component" value="Unassembled WGS sequence"/>
</dbReference>
<dbReference type="AlphaFoldDB" id="A0A8H6TS22"/>
<dbReference type="GO" id="GO:0005634">
    <property type="term" value="C:nucleus"/>
    <property type="evidence" value="ECO:0007669"/>
    <property type="project" value="UniProtKB-SubCell"/>
</dbReference>
<organism evidence="12 13">
    <name type="scientific">Mycena chlorophos</name>
    <name type="common">Agaric fungus</name>
    <name type="synonym">Agaricus chlorophos</name>
    <dbReference type="NCBI Taxonomy" id="658473"/>
    <lineage>
        <taxon>Eukaryota</taxon>
        <taxon>Fungi</taxon>
        <taxon>Dikarya</taxon>
        <taxon>Basidiomycota</taxon>
        <taxon>Agaricomycotina</taxon>
        <taxon>Agaricomycetes</taxon>
        <taxon>Agaricomycetidae</taxon>
        <taxon>Agaricales</taxon>
        <taxon>Marasmiineae</taxon>
        <taxon>Mycenaceae</taxon>
        <taxon>Mycena</taxon>
    </lineage>
</organism>
<proteinExistence type="inferred from homology"/>
<evidence type="ECO:0000256" key="1">
    <source>
        <dbReference type="ARBA" id="ARBA00004123"/>
    </source>
</evidence>
<evidence type="ECO:0000256" key="5">
    <source>
        <dbReference type="ARBA" id="ARBA00022833"/>
    </source>
</evidence>
<comment type="caution">
    <text evidence="12">The sequence shown here is derived from an EMBL/GenBank/DDBJ whole genome shotgun (WGS) entry which is preliminary data.</text>
</comment>
<evidence type="ECO:0000259" key="11">
    <source>
        <dbReference type="PROSITE" id="PS50016"/>
    </source>
</evidence>
<keyword evidence="4 9" id="KW-0863">Zinc-finger</keyword>
<keyword evidence="5 8" id="KW-0862">Zinc</keyword>
<dbReference type="EMBL" id="JACAZE010000001">
    <property type="protein sequence ID" value="KAF7322710.1"/>
    <property type="molecule type" value="Genomic_DNA"/>
</dbReference>
<dbReference type="SUPFAM" id="SSF57903">
    <property type="entry name" value="FYVE/PHD zinc finger"/>
    <property type="match status" value="1"/>
</dbReference>
<comment type="similarity">
    <text evidence="2">Belongs to the ING family.</text>
</comment>
<dbReference type="InterPro" id="IPR028651">
    <property type="entry name" value="ING_fam"/>
</dbReference>
<name>A0A8H6TS22_MYCCL</name>
<feature type="compositionally biased region" description="Basic residues" evidence="10">
    <location>
        <begin position="186"/>
        <end position="196"/>
    </location>
</feature>
<dbReference type="InterPro" id="IPR019786">
    <property type="entry name" value="Zinc_finger_PHD-type_CS"/>
</dbReference>
<evidence type="ECO:0000256" key="4">
    <source>
        <dbReference type="ARBA" id="ARBA00022771"/>
    </source>
</evidence>
<dbReference type="Gene3D" id="3.30.40.10">
    <property type="entry name" value="Zinc/RING finger domain, C3HC4 (zinc finger)"/>
    <property type="match status" value="1"/>
</dbReference>
<evidence type="ECO:0000313" key="12">
    <source>
        <dbReference type="EMBL" id="KAF7322710.1"/>
    </source>
</evidence>
<feature type="binding site" evidence="8">
    <location>
        <position position="253"/>
    </location>
    <ligand>
        <name>Zn(2+)</name>
        <dbReference type="ChEBI" id="CHEBI:29105"/>
        <label>1</label>
    </ligand>
</feature>
<feature type="site" description="Histone H3K4me3 binding" evidence="7">
    <location>
        <position position="240"/>
    </location>
</feature>
<evidence type="ECO:0000256" key="3">
    <source>
        <dbReference type="ARBA" id="ARBA00022723"/>
    </source>
</evidence>
<reference evidence="12" key="1">
    <citation type="submission" date="2020-05" db="EMBL/GenBank/DDBJ databases">
        <title>Mycena genomes resolve the evolution of fungal bioluminescence.</title>
        <authorList>
            <person name="Tsai I.J."/>
        </authorList>
    </citation>
    <scope>NUCLEOTIDE SEQUENCE</scope>
    <source>
        <strain evidence="12">110903Hualien_Pintung</strain>
    </source>
</reference>
<dbReference type="CDD" id="cd15587">
    <property type="entry name" value="PHD_Yng1p_like"/>
    <property type="match status" value="1"/>
</dbReference>
<feature type="compositionally biased region" description="Pro residues" evidence="10">
    <location>
        <begin position="207"/>
        <end position="216"/>
    </location>
</feature>
<dbReference type="Gene3D" id="6.10.140.1740">
    <property type="match status" value="1"/>
</dbReference>
<dbReference type="InterPro" id="IPR011011">
    <property type="entry name" value="Znf_FYVE_PHD"/>
</dbReference>
<evidence type="ECO:0000256" key="9">
    <source>
        <dbReference type="PROSITE-ProRule" id="PRU00146"/>
    </source>
</evidence>
<dbReference type="PANTHER" id="PTHR10333">
    <property type="entry name" value="INHIBITOR OF GROWTH PROTEIN"/>
    <property type="match status" value="1"/>
</dbReference>
<comment type="subcellular location">
    <subcellularLocation>
        <location evidence="1">Nucleus</location>
    </subcellularLocation>
</comment>
<dbReference type="PROSITE" id="PS01359">
    <property type="entry name" value="ZF_PHD_1"/>
    <property type="match status" value="1"/>
</dbReference>
<gene>
    <name evidence="12" type="ORF">HMN09_00049800</name>
</gene>
<evidence type="ECO:0000256" key="6">
    <source>
        <dbReference type="ARBA" id="ARBA00023242"/>
    </source>
</evidence>
<dbReference type="GO" id="GO:0000785">
    <property type="term" value="C:chromatin"/>
    <property type="evidence" value="ECO:0007669"/>
    <property type="project" value="UniProtKB-ARBA"/>
</dbReference>
<keyword evidence="3 8" id="KW-0479">Metal-binding</keyword>
<dbReference type="InterPro" id="IPR019787">
    <property type="entry name" value="Znf_PHD-finger"/>
</dbReference>
<feature type="binding site" evidence="8">
    <location>
        <position position="250"/>
    </location>
    <ligand>
        <name>Zn(2+)</name>
        <dbReference type="ChEBI" id="CHEBI:29105"/>
        <label>1</label>
    </ligand>
</feature>
<dbReference type="SMART" id="SM00249">
    <property type="entry name" value="PHD"/>
    <property type="match status" value="1"/>
</dbReference>
<dbReference type="GO" id="GO:0008270">
    <property type="term" value="F:zinc ion binding"/>
    <property type="evidence" value="ECO:0007669"/>
    <property type="project" value="UniProtKB-KW"/>
</dbReference>
<accession>A0A8H6TS22</accession>
<feature type="binding site" evidence="8">
    <location>
        <position position="268"/>
    </location>
    <ligand>
        <name>Zn(2+)</name>
        <dbReference type="ChEBI" id="CHEBI:29105"/>
        <label>2</label>
    </ligand>
</feature>
<evidence type="ECO:0000313" key="13">
    <source>
        <dbReference type="Proteomes" id="UP000613580"/>
    </source>
</evidence>
<feature type="binding site" evidence="8">
    <location>
        <position position="244"/>
    </location>
    <ligand>
        <name>Zn(2+)</name>
        <dbReference type="ChEBI" id="CHEBI:29105"/>
        <label>2</label>
    </ligand>
</feature>
<evidence type="ECO:0000256" key="2">
    <source>
        <dbReference type="ARBA" id="ARBA00010210"/>
    </source>
</evidence>
<dbReference type="OrthoDB" id="5411773at2759"/>
<sequence>MPKRRRSEAFPEAPPAPTQEELLEREDDLFQSFKDEHVEVFDLQSSLPRKFELVAQLATQDAENSKNLLASILEYIDVRRTNPSHTTRDKLGVIARLSDSCIRTREETVNLTLAAVELVDRSIRLVDQAIAEQERAINADAQPGSLLPVPEPAPVHPRWAKPQRVSLSPELGEALGLTPQPVEQRKKGRGKGRGRKNNYEPEEFSPLPRPDPPVIPNPDPNEKRYCYCNQVSFGEMIACDDPRCDKEWFHLSCTSLEAPPEGRKKWYCDDCKQRKKNRKA</sequence>
<dbReference type="InterPro" id="IPR001965">
    <property type="entry name" value="Znf_PHD"/>
</dbReference>
<feature type="region of interest" description="Disordered" evidence="10">
    <location>
        <begin position="141"/>
        <end position="216"/>
    </location>
</feature>
<protein>
    <submittedName>
        <fullName evidence="12">PHD-type domain-containing protein</fullName>
    </submittedName>
</protein>
<feature type="site" description="Histone H3K4me3 binding" evidence="7">
    <location>
        <position position="236"/>
    </location>
</feature>
<feature type="binding site" evidence="8">
    <location>
        <position position="226"/>
    </location>
    <ligand>
        <name>Zn(2+)</name>
        <dbReference type="ChEBI" id="CHEBI:29105"/>
        <label>1</label>
    </ligand>
</feature>
<keyword evidence="6" id="KW-0539">Nucleus</keyword>
<dbReference type="PROSITE" id="PS50016">
    <property type="entry name" value="ZF_PHD_2"/>
    <property type="match status" value="1"/>
</dbReference>